<reference evidence="10 11" key="1">
    <citation type="submission" date="2020-08" db="EMBL/GenBank/DDBJ databases">
        <title>Genomic Encyclopedia of Type Strains, Phase IV (KMG-IV): sequencing the most valuable type-strain genomes for metagenomic binning, comparative biology and taxonomic classification.</title>
        <authorList>
            <person name="Goeker M."/>
        </authorList>
    </citation>
    <scope>NUCLEOTIDE SEQUENCE [LARGE SCALE GENOMIC DNA]</scope>
    <source>
        <strain evidence="10 11">DSM 21255</strain>
    </source>
</reference>
<dbReference type="GO" id="GO:0016763">
    <property type="term" value="F:pentosyltransferase activity"/>
    <property type="evidence" value="ECO:0007669"/>
    <property type="project" value="TreeGrafter"/>
</dbReference>
<keyword evidence="2" id="KW-1003">Cell membrane</keyword>
<feature type="transmembrane region" description="Helical" evidence="8">
    <location>
        <begin position="165"/>
        <end position="193"/>
    </location>
</feature>
<evidence type="ECO:0000313" key="11">
    <source>
        <dbReference type="Proteomes" id="UP000591941"/>
    </source>
</evidence>
<organism evidence="10 11">
    <name type="scientific">Negativicoccus succinicivorans</name>
    <dbReference type="NCBI Taxonomy" id="620903"/>
    <lineage>
        <taxon>Bacteria</taxon>
        <taxon>Bacillati</taxon>
        <taxon>Bacillota</taxon>
        <taxon>Negativicutes</taxon>
        <taxon>Veillonellales</taxon>
        <taxon>Veillonellaceae</taxon>
        <taxon>Negativicoccus</taxon>
    </lineage>
</organism>
<evidence type="ECO:0000259" key="9">
    <source>
        <dbReference type="Pfam" id="PF02366"/>
    </source>
</evidence>
<feature type="transmembrane region" description="Helical" evidence="8">
    <location>
        <begin position="395"/>
        <end position="414"/>
    </location>
</feature>
<dbReference type="GO" id="GO:0000030">
    <property type="term" value="F:mannosyltransferase activity"/>
    <property type="evidence" value="ECO:0007669"/>
    <property type="project" value="InterPro"/>
</dbReference>
<dbReference type="PANTHER" id="PTHR33908">
    <property type="entry name" value="MANNOSYLTRANSFERASE YKCB-RELATED"/>
    <property type="match status" value="1"/>
</dbReference>
<dbReference type="AlphaFoldDB" id="A0A841R4Q6"/>
<dbReference type="EMBL" id="JACHHI010000002">
    <property type="protein sequence ID" value="MBB6477532.1"/>
    <property type="molecule type" value="Genomic_DNA"/>
</dbReference>
<gene>
    <name evidence="10" type="ORF">HNR45_000562</name>
</gene>
<feature type="transmembrane region" description="Helical" evidence="8">
    <location>
        <begin position="343"/>
        <end position="360"/>
    </location>
</feature>
<keyword evidence="5 8" id="KW-0812">Transmembrane</keyword>
<dbReference type="InterPro" id="IPR003342">
    <property type="entry name" value="ArnT-like_N"/>
</dbReference>
<keyword evidence="7 8" id="KW-0472">Membrane</keyword>
<evidence type="ECO:0000256" key="1">
    <source>
        <dbReference type="ARBA" id="ARBA00004651"/>
    </source>
</evidence>
<evidence type="ECO:0000256" key="2">
    <source>
        <dbReference type="ARBA" id="ARBA00022475"/>
    </source>
</evidence>
<keyword evidence="3" id="KW-0328">Glycosyltransferase</keyword>
<keyword evidence="4 10" id="KW-0808">Transferase</keyword>
<dbReference type="GO" id="GO:0010041">
    <property type="term" value="P:response to iron(III) ion"/>
    <property type="evidence" value="ECO:0007669"/>
    <property type="project" value="TreeGrafter"/>
</dbReference>
<keyword evidence="6 8" id="KW-1133">Transmembrane helix</keyword>
<feature type="transmembrane region" description="Helical" evidence="8">
    <location>
        <begin position="87"/>
        <end position="108"/>
    </location>
</feature>
<feature type="transmembrane region" description="Helical" evidence="8">
    <location>
        <begin position="257"/>
        <end position="276"/>
    </location>
</feature>
<feature type="transmembrane region" description="Helical" evidence="8">
    <location>
        <begin position="205"/>
        <end position="223"/>
    </location>
</feature>
<evidence type="ECO:0000256" key="8">
    <source>
        <dbReference type="SAM" id="Phobius"/>
    </source>
</evidence>
<feature type="transmembrane region" description="Helical" evidence="8">
    <location>
        <begin position="313"/>
        <end position="331"/>
    </location>
</feature>
<sequence>MNGSLWRKYGGLFLLALITLCAFNWNLPVTDPVESNYALTAKEMVLAGNWISPQIYGHYWFDKPIFAYWLLEISYALFGFGDFASRLPGAVMGAATVVMTGVLGECFWRRKDAYWYSGLFLLTTFAFWVLSRGVVTDPALLLWTTVTMYGAYRGLTENSCRCMMLAYAAAGLAVLTKGPVGLVLPGLILLVWLAVTPDVRRWKRLFDPAGIAAFFLVAAPWYVTMYMAHGADFIQGFLGLHNITRATVSEHPEDNHWYYYLLILPLSTLPWTPLALREIVRARWETSAAYRFCVVWTVVTLLFYTAMATKYITYTYIAILPLVLLAVRAWLYAIDSGRNKYDAWLTVPAFFMTALYLGGMAYLNRMLIGLAAVLLIFFAYTLWRSRRNVTRAGLFARVTWMLVIASLLLTAEGLPSVLRDRSTEELASAWAAEPGVHYCYRAYTTSFPFYSGIVPTFADRNEEKNPVWAGKYTMPQMTEEELMAALERHEEVTLLVPRSQRKHFVNEPYAPLLQLKERFHSGDIYVNTASLRSPTEG</sequence>
<evidence type="ECO:0000256" key="3">
    <source>
        <dbReference type="ARBA" id="ARBA00022676"/>
    </source>
</evidence>
<feature type="domain" description="ArnT-like N-terminal" evidence="9">
    <location>
        <begin position="31"/>
        <end position="226"/>
    </location>
</feature>
<evidence type="ECO:0000256" key="6">
    <source>
        <dbReference type="ARBA" id="ARBA00022989"/>
    </source>
</evidence>
<evidence type="ECO:0000256" key="5">
    <source>
        <dbReference type="ARBA" id="ARBA00022692"/>
    </source>
</evidence>
<dbReference type="GO" id="GO:0005886">
    <property type="term" value="C:plasma membrane"/>
    <property type="evidence" value="ECO:0007669"/>
    <property type="project" value="UniProtKB-SubCell"/>
</dbReference>
<dbReference type="OrthoDB" id="9775035at2"/>
<dbReference type="GO" id="GO:0009103">
    <property type="term" value="P:lipopolysaccharide biosynthetic process"/>
    <property type="evidence" value="ECO:0007669"/>
    <property type="project" value="UniProtKB-ARBA"/>
</dbReference>
<accession>A0A841R4Q6</accession>
<dbReference type="GO" id="GO:0006493">
    <property type="term" value="P:protein O-linked glycosylation"/>
    <property type="evidence" value="ECO:0007669"/>
    <property type="project" value="InterPro"/>
</dbReference>
<dbReference type="Proteomes" id="UP000591941">
    <property type="component" value="Unassembled WGS sequence"/>
</dbReference>
<dbReference type="PANTHER" id="PTHR33908:SF3">
    <property type="entry name" value="UNDECAPRENYL PHOSPHATE-ALPHA-4-AMINO-4-DEOXY-L-ARABINOSE ARABINOSYL TRANSFERASE"/>
    <property type="match status" value="1"/>
</dbReference>
<keyword evidence="11" id="KW-1185">Reference proteome</keyword>
<comment type="caution">
    <text evidence="10">The sequence shown here is derived from an EMBL/GenBank/DDBJ whole genome shotgun (WGS) entry which is preliminary data.</text>
</comment>
<feature type="transmembrane region" description="Helical" evidence="8">
    <location>
        <begin position="366"/>
        <end position="383"/>
    </location>
</feature>
<dbReference type="RefSeq" id="WP_159823061.1">
    <property type="nucleotide sequence ID" value="NZ_CABWNB010000003.1"/>
</dbReference>
<feature type="transmembrane region" description="Helical" evidence="8">
    <location>
        <begin position="113"/>
        <end position="131"/>
    </location>
</feature>
<dbReference type="GeneID" id="93485835"/>
<evidence type="ECO:0000256" key="7">
    <source>
        <dbReference type="ARBA" id="ARBA00023136"/>
    </source>
</evidence>
<dbReference type="InterPro" id="IPR050297">
    <property type="entry name" value="LipidA_mod_glycosyltrf_83"/>
</dbReference>
<dbReference type="Pfam" id="PF02366">
    <property type="entry name" value="PMT"/>
    <property type="match status" value="1"/>
</dbReference>
<proteinExistence type="predicted"/>
<protein>
    <submittedName>
        <fullName evidence="10">4-amino-4-deoxy-L-arabinose transferase-like glycosyltransferase</fullName>
    </submittedName>
</protein>
<evidence type="ECO:0000256" key="4">
    <source>
        <dbReference type="ARBA" id="ARBA00022679"/>
    </source>
</evidence>
<comment type="subcellular location">
    <subcellularLocation>
        <location evidence="1">Cell membrane</location>
        <topology evidence="1">Multi-pass membrane protein</topology>
    </subcellularLocation>
</comment>
<feature type="transmembrane region" description="Helical" evidence="8">
    <location>
        <begin position="288"/>
        <end position="307"/>
    </location>
</feature>
<evidence type="ECO:0000313" key="10">
    <source>
        <dbReference type="EMBL" id="MBB6477532.1"/>
    </source>
</evidence>
<name>A0A841R4Q6_9FIRM</name>
<feature type="transmembrane region" description="Helical" evidence="8">
    <location>
        <begin position="9"/>
        <end position="27"/>
    </location>
</feature>